<comment type="caution">
    <text evidence="1">The sequence shown here is derived from an EMBL/GenBank/DDBJ whole genome shotgun (WGS) entry which is preliminary data.</text>
</comment>
<gene>
    <name evidence="1" type="ORF">SDC9_132714</name>
</gene>
<accession>A0A645D9N0</accession>
<name>A0A645D9N0_9ZZZZ</name>
<reference evidence="1" key="1">
    <citation type="submission" date="2019-08" db="EMBL/GenBank/DDBJ databases">
        <authorList>
            <person name="Kucharzyk K."/>
            <person name="Murdoch R.W."/>
            <person name="Higgins S."/>
            <person name="Loffler F."/>
        </authorList>
    </citation>
    <scope>NUCLEOTIDE SEQUENCE</scope>
</reference>
<protein>
    <submittedName>
        <fullName evidence="1">Uncharacterized protein</fullName>
    </submittedName>
</protein>
<proteinExistence type="predicted"/>
<dbReference type="AlphaFoldDB" id="A0A645D9N0"/>
<organism evidence="1">
    <name type="scientific">bioreactor metagenome</name>
    <dbReference type="NCBI Taxonomy" id="1076179"/>
    <lineage>
        <taxon>unclassified sequences</taxon>
        <taxon>metagenomes</taxon>
        <taxon>ecological metagenomes</taxon>
    </lineage>
</organism>
<sequence>MRSQDHVVHVQHLAAVLAERFGLIYVQARAKQNAGLQSLDHLFFTDQAAAGHIQKNGAGLHHLELFHTHGMLCGGHQRQVNGDEIGGLPNFIGTVFQLDGQASQLLLRHIGVIADNLHAQAVDALGGKQLGNSAAAH</sequence>
<evidence type="ECO:0000313" key="1">
    <source>
        <dbReference type="EMBL" id="MPM85633.1"/>
    </source>
</evidence>
<dbReference type="EMBL" id="VSSQ01033888">
    <property type="protein sequence ID" value="MPM85633.1"/>
    <property type="molecule type" value="Genomic_DNA"/>
</dbReference>